<dbReference type="AlphaFoldDB" id="A0AAJ5WCQ4"/>
<evidence type="ECO:0000313" key="2">
    <source>
        <dbReference type="EMBL" id="WEK21059.1"/>
    </source>
</evidence>
<dbReference type="EMBL" id="CP119313">
    <property type="protein sequence ID" value="WEK21059.1"/>
    <property type="molecule type" value="Genomic_DNA"/>
</dbReference>
<proteinExistence type="predicted"/>
<gene>
    <name evidence="2" type="ORF">P0Y49_07890</name>
</gene>
<dbReference type="Proteomes" id="UP001214530">
    <property type="component" value="Chromosome"/>
</dbReference>
<keyword evidence="1" id="KW-0732">Signal</keyword>
<evidence type="ECO:0000256" key="1">
    <source>
        <dbReference type="SAM" id="SignalP"/>
    </source>
</evidence>
<feature type="chain" id="PRO_5042460215" description="Tetratricopeptide repeat protein" evidence="1">
    <location>
        <begin position="21"/>
        <end position="418"/>
    </location>
</feature>
<organism evidence="2 3">
    <name type="scientific">Candidatus Pedobacter colombiensis</name>
    <dbReference type="NCBI Taxonomy" id="3121371"/>
    <lineage>
        <taxon>Bacteria</taxon>
        <taxon>Pseudomonadati</taxon>
        <taxon>Bacteroidota</taxon>
        <taxon>Sphingobacteriia</taxon>
        <taxon>Sphingobacteriales</taxon>
        <taxon>Sphingobacteriaceae</taxon>
        <taxon>Pedobacter</taxon>
    </lineage>
</organism>
<name>A0AAJ5WCQ4_9SPHI</name>
<sequence length="418" mass="47898">MTKFYIAFLFCISICFPSFANIDYINISKISTDATHIKYYSFIKDNKRFYDRWAVEWKYDQPKAILIAALKEAYTSFASIPKQNTELQLLLGDISHYLYNMDVSESFDLAVKNYDLAIKSSPNDVRGHWFLGYHYGLSNGAVKAIDQFILAQKCSLGNYAGPFWNDYAYVSMIAGMPSTVLFAMKKAKLALGKPGAFENEFGQAALQRFTDVDADQEYKNTEIWEASKGEMVTFISRPLGVKILLDSTWIINVVDFKNRQNVFIMTPPKIKNKEGKDIGYTLLMMMKVARDGEELSGYLDNLVVKYPMRQKISFSNKYDKMIAYEIKDKSMYPHLGGGHTYTLGIERNNPEDPGLLLEQPTILQTKGNGQLTYFKANQSKNRFAGKIFYTFLLDSCEDIHEQSLVTFKSFIEKQLFIE</sequence>
<accession>A0AAJ5WCQ4</accession>
<evidence type="ECO:0000313" key="3">
    <source>
        <dbReference type="Proteomes" id="UP001214530"/>
    </source>
</evidence>
<protein>
    <recommendedName>
        <fullName evidence="4">Tetratricopeptide repeat protein</fullName>
    </recommendedName>
</protein>
<feature type="signal peptide" evidence="1">
    <location>
        <begin position="1"/>
        <end position="20"/>
    </location>
</feature>
<reference evidence="2" key="1">
    <citation type="submission" date="2023-03" db="EMBL/GenBank/DDBJ databases">
        <title>Andean soil-derived lignocellulolytic bacterial consortium as a source of novel taxa and putative plastic-active enzymes.</title>
        <authorList>
            <person name="Diaz-Garcia L."/>
            <person name="Chuvochina M."/>
            <person name="Feuerriegel G."/>
            <person name="Bunk B."/>
            <person name="Sproer C."/>
            <person name="Streit W.R."/>
            <person name="Rodriguez L.M."/>
            <person name="Overmann J."/>
            <person name="Jimenez D.J."/>
        </authorList>
    </citation>
    <scope>NUCLEOTIDE SEQUENCE</scope>
    <source>
        <strain evidence="2">MAG 3858</strain>
    </source>
</reference>
<evidence type="ECO:0008006" key="4">
    <source>
        <dbReference type="Google" id="ProtNLM"/>
    </source>
</evidence>